<evidence type="ECO:0000313" key="1">
    <source>
        <dbReference type="EMBL" id="SDG26841.1"/>
    </source>
</evidence>
<evidence type="ECO:0000313" key="2">
    <source>
        <dbReference type="Proteomes" id="UP000199203"/>
    </source>
</evidence>
<sequence>MKKINQYKFSFKLEEQSQFEPEVVHNKNSRKNRIQLTKTEYEEIIIEWRLSKYVKQVEYDINSCEFFPISPSEELNNGISAESILEFINSNLIFDYLPQNNDMLKISMKYVHPTIHRKRRPYIGNYISFIYKNKWSINEGFEHIDNIYETVQEGYL</sequence>
<protein>
    <submittedName>
        <fullName evidence="1">Uncharacterized protein</fullName>
    </submittedName>
</protein>
<organism evidence="1 2">
    <name type="scientific">Epilithonimonas hungarica</name>
    <dbReference type="NCBI Taxonomy" id="454006"/>
    <lineage>
        <taxon>Bacteria</taxon>
        <taxon>Pseudomonadati</taxon>
        <taxon>Bacteroidota</taxon>
        <taxon>Flavobacteriia</taxon>
        <taxon>Flavobacteriales</taxon>
        <taxon>Weeksellaceae</taxon>
        <taxon>Chryseobacterium group</taxon>
        <taxon>Epilithonimonas</taxon>
    </lineage>
</organism>
<reference evidence="2" key="1">
    <citation type="submission" date="2016-10" db="EMBL/GenBank/DDBJ databases">
        <authorList>
            <person name="Varghese N."/>
            <person name="Submissions S."/>
        </authorList>
    </citation>
    <scope>NUCLEOTIDE SEQUENCE [LARGE SCALE GENOMIC DNA]</scope>
    <source>
        <strain evidence="2">DSM 19684</strain>
    </source>
</reference>
<dbReference type="EMBL" id="FNBH01000003">
    <property type="protein sequence ID" value="SDG26841.1"/>
    <property type="molecule type" value="Genomic_DNA"/>
</dbReference>
<dbReference type="Proteomes" id="UP000199203">
    <property type="component" value="Unassembled WGS sequence"/>
</dbReference>
<accession>A0A1G7SV46</accession>
<name>A0A1G7SV46_9FLAO</name>
<dbReference type="OrthoDB" id="1260741at2"/>
<gene>
    <name evidence="1" type="ORF">SAMN05421825_3092</name>
</gene>
<dbReference type="AlphaFoldDB" id="A0A1G7SV46"/>
<proteinExistence type="predicted"/>
<dbReference type="RefSeq" id="WP_089874310.1">
    <property type="nucleotide sequence ID" value="NZ_FNBH01000003.1"/>
</dbReference>
<keyword evidence="2" id="KW-1185">Reference proteome</keyword>